<reference evidence="2" key="1">
    <citation type="submission" date="2023-03" db="EMBL/GenBank/DDBJ databases">
        <title>Massive genome expansion in bonnet fungi (Mycena s.s.) driven by repeated elements and novel gene families across ecological guilds.</title>
        <authorList>
            <consortium name="Lawrence Berkeley National Laboratory"/>
            <person name="Harder C.B."/>
            <person name="Miyauchi S."/>
            <person name="Viragh M."/>
            <person name="Kuo A."/>
            <person name="Thoen E."/>
            <person name="Andreopoulos B."/>
            <person name="Lu D."/>
            <person name="Skrede I."/>
            <person name="Drula E."/>
            <person name="Henrissat B."/>
            <person name="Morin E."/>
            <person name="Kohler A."/>
            <person name="Barry K."/>
            <person name="LaButti K."/>
            <person name="Morin E."/>
            <person name="Salamov A."/>
            <person name="Lipzen A."/>
            <person name="Mereny Z."/>
            <person name="Hegedus B."/>
            <person name="Baldrian P."/>
            <person name="Stursova M."/>
            <person name="Weitz H."/>
            <person name="Taylor A."/>
            <person name="Grigoriev I.V."/>
            <person name="Nagy L.G."/>
            <person name="Martin F."/>
            <person name="Kauserud H."/>
        </authorList>
    </citation>
    <scope>NUCLEOTIDE SEQUENCE</scope>
    <source>
        <strain evidence="2">CBHHK067</strain>
    </source>
</reference>
<feature type="compositionally biased region" description="Basic and acidic residues" evidence="1">
    <location>
        <begin position="262"/>
        <end position="271"/>
    </location>
</feature>
<gene>
    <name evidence="2" type="ORF">B0H17DRAFT_1144383</name>
</gene>
<dbReference type="Proteomes" id="UP001221757">
    <property type="component" value="Unassembled WGS sequence"/>
</dbReference>
<name>A0AAD7CT92_MYCRO</name>
<dbReference type="AlphaFoldDB" id="A0AAD7CT92"/>
<evidence type="ECO:0000256" key="1">
    <source>
        <dbReference type="SAM" id="MobiDB-lite"/>
    </source>
</evidence>
<feature type="compositionally biased region" description="Low complexity" evidence="1">
    <location>
        <begin position="181"/>
        <end position="198"/>
    </location>
</feature>
<keyword evidence="3" id="KW-1185">Reference proteome</keyword>
<comment type="caution">
    <text evidence="2">The sequence shown here is derived from an EMBL/GenBank/DDBJ whole genome shotgun (WGS) entry which is preliminary data.</text>
</comment>
<evidence type="ECO:0000313" key="3">
    <source>
        <dbReference type="Proteomes" id="UP001221757"/>
    </source>
</evidence>
<feature type="region of interest" description="Disordered" evidence="1">
    <location>
        <begin position="243"/>
        <end position="271"/>
    </location>
</feature>
<feature type="region of interest" description="Disordered" evidence="1">
    <location>
        <begin position="158"/>
        <end position="198"/>
    </location>
</feature>
<dbReference type="EMBL" id="JARKIE010000242">
    <property type="protein sequence ID" value="KAJ7662375.1"/>
    <property type="molecule type" value="Genomic_DNA"/>
</dbReference>
<proteinExistence type="predicted"/>
<accession>A0AAD7CT92</accession>
<protein>
    <submittedName>
        <fullName evidence="2">Uncharacterized protein</fullName>
    </submittedName>
</protein>
<sequence>MSSTPLTQLVSFLTRPLMRAHTPATIVSLQLYLHTALAPLISECETAHLLSPQCPPPPALQTACLLSGIRWAEWIQLLADGLDVQLFLSTAVLAVQLGAMPRRVIWTAATNTSEAPKAASPASELRSPDLRLRAALVSVHTRRAAALNSTRSPTMLSITYYPASPSSSETDNDSDSDCDSDSGSSFTSASSAASVSSDFPRTNPAVTRYLYSGGVTQVVSGRVMLGAPNTQIMLKITREPAPKRAAFSNGRPSIHLPNAARKPADSWRRAA</sequence>
<feature type="compositionally biased region" description="Acidic residues" evidence="1">
    <location>
        <begin position="170"/>
        <end position="180"/>
    </location>
</feature>
<organism evidence="2 3">
    <name type="scientific">Mycena rosella</name>
    <name type="common">Pink bonnet</name>
    <name type="synonym">Agaricus rosellus</name>
    <dbReference type="NCBI Taxonomy" id="1033263"/>
    <lineage>
        <taxon>Eukaryota</taxon>
        <taxon>Fungi</taxon>
        <taxon>Dikarya</taxon>
        <taxon>Basidiomycota</taxon>
        <taxon>Agaricomycotina</taxon>
        <taxon>Agaricomycetes</taxon>
        <taxon>Agaricomycetidae</taxon>
        <taxon>Agaricales</taxon>
        <taxon>Marasmiineae</taxon>
        <taxon>Mycenaceae</taxon>
        <taxon>Mycena</taxon>
    </lineage>
</organism>
<evidence type="ECO:0000313" key="2">
    <source>
        <dbReference type="EMBL" id="KAJ7662375.1"/>
    </source>
</evidence>